<name>A0ACB7EN77_NIBAL</name>
<evidence type="ECO:0000313" key="1">
    <source>
        <dbReference type="EMBL" id="KAG8003667.1"/>
    </source>
</evidence>
<comment type="caution">
    <text evidence="1">The sequence shown here is derived from an EMBL/GenBank/DDBJ whole genome shotgun (WGS) entry which is preliminary data.</text>
</comment>
<reference evidence="1" key="1">
    <citation type="submission" date="2020-04" db="EMBL/GenBank/DDBJ databases">
        <title>A chromosome-scale assembly and high-density genetic map of the yellow drum (Nibea albiflora) genome.</title>
        <authorList>
            <person name="Xu D."/>
            <person name="Zhang W."/>
            <person name="Chen R."/>
            <person name="Tan P."/>
            <person name="Wang L."/>
            <person name="Song H."/>
            <person name="Tian L."/>
            <person name="Zhu Q."/>
            <person name="Wang B."/>
        </authorList>
    </citation>
    <scope>NUCLEOTIDE SEQUENCE</scope>
    <source>
        <strain evidence="1">ZJHYS-2018</strain>
    </source>
</reference>
<keyword evidence="2" id="KW-1185">Reference proteome</keyword>
<organism evidence="1 2">
    <name type="scientific">Nibea albiflora</name>
    <name type="common">Yellow drum</name>
    <name type="synonym">Corvina albiflora</name>
    <dbReference type="NCBI Taxonomy" id="240163"/>
    <lineage>
        <taxon>Eukaryota</taxon>
        <taxon>Metazoa</taxon>
        <taxon>Chordata</taxon>
        <taxon>Craniata</taxon>
        <taxon>Vertebrata</taxon>
        <taxon>Euteleostomi</taxon>
        <taxon>Actinopterygii</taxon>
        <taxon>Neopterygii</taxon>
        <taxon>Teleostei</taxon>
        <taxon>Neoteleostei</taxon>
        <taxon>Acanthomorphata</taxon>
        <taxon>Eupercaria</taxon>
        <taxon>Sciaenidae</taxon>
        <taxon>Nibea</taxon>
    </lineage>
</organism>
<dbReference type="Proteomes" id="UP000805704">
    <property type="component" value="Chromosome 4"/>
</dbReference>
<sequence>MEITFVLSVSLTVSLCLSGCRDVSQQTASDWQSVDLSVSGTGGLLSQPSSLPPADRQDHHQSPEKEKKLVFLTARVHPGESPASFICQGVIDFLVSQHPVAQILRDHVIFKIVPMLNPDGVYLGNYSDHLLQRGETQRVSLEFYIDVHAHSTMLNGFMYGNVFEDEERVQRQAVFPRLLCQNAPDFSFSNTSFNRDVVKAGTGRRFLGGLLDDTSYCYTLEVSFYSYMTAGSTAPVPYTEETYMKLGRNVARTFLDYYKLNNLIKDNRPTHIQSSEVKSHTGDGNGKGNGVGRDAADREREKSQGVTCPGALLSKKNNIYLSVCIMGQYRKTPFVPPVFPLLFRHKMVFVKTFPGIVDPADVADLLEADTTSFELIQLVPPEGEILASMKASSRDFLYPGPRLSSREGAAEREILLKRSSSFPGISPKVRFGTTSVIEEVDGRDSWLASPICCLSPVTPSLTPSRQSSAKKPSPSNEHDDDANCVPSKGGKEKLNVEARLTNSTSRRSPPSSKSGHSPQKNKKKRKQVRVSVDCSYQQPTVSSRTRALSPYTHRKMCQLSEDTRQRLSHLQLGPHYFRKETESQSPFLVRSDSARVQSSPETHSRLETQTKSPVRAAALAPSTLTVSDSRSLLNHNYSLRERLQTSEPSPSYWEQIHSRVQRILRTHKTTLDYQDPTFGL</sequence>
<keyword evidence="1" id="KW-0645">Protease</keyword>
<accession>A0ACB7EN77</accession>
<proteinExistence type="predicted"/>
<evidence type="ECO:0000313" key="2">
    <source>
        <dbReference type="Proteomes" id="UP000805704"/>
    </source>
</evidence>
<gene>
    <name evidence="1" type="primary">AGBL4</name>
    <name evidence="1" type="ORF">GBF38_018884</name>
</gene>
<dbReference type="EMBL" id="CM024792">
    <property type="protein sequence ID" value="KAG8003667.1"/>
    <property type="molecule type" value="Genomic_DNA"/>
</dbReference>
<keyword evidence="1" id="KW-0121">Carboxypeptidase</keyword>
<keyword evidence="1" id="KW-0378">Hydrolase</keyword>
<protein>
    <submittedName>
        <fullName evidence="1">Cytosolic carboxypeptidase 6</fullName>
    </submittedName>
</protein>